<name>A0A2T5B3L1_MYCDI</name>
<keyword evidence="1" id="KW-0812">Transmembrane</keyword>
<feature type="transmembrane region" description="Helical" evidence="1">
    <location>
        <begin position="54"/>
        <end position="74"/>
    </location>
</feature>
<evidence type="ECO:0000313" key="2">
    <source>
        <dbReference type="EMBL" id="PTM93559.1"/>
    </source>
</evidence>
<feature type="transmembrane region" description="Helical" evidence="1">
    <location>
        <begin position="161"/>
        <end position="184"/>
    </location>
</feature>
<sequence length="216" mass="21275">MFPFPNYTEILTISGCNMSKYGIRALLATAVVLLPGLAMAHTGHGETAGLAHGFAHPLGGLDHVLAMIMVGVLAARLGGRALWLVPASFVAVMAISGAVGLALSDLPIVELGIALSVVALGAVIAFNLKATVAAAMALVGFFAVFHGAAHGAEMPETVDGFAYGAGFIAATALLHAAGIAGGLLLGRNDGATGAALVRGLGGSASLAGLGLLTGLL</sequence>
<keyword evidence="1" id="KW-1133">Transmembrane helix</keyword>
<feature type="transmembrane region" description="Helical" evidence="1">
    <location>
        <begin position="21"/>
        <end position="42"/>
    </location>
</feature>
<dbReference type="PIRSF" id="PIRSF016919">
    <property type="entry name" value="HupE_UreJ"/>
    <property type="match status" value="1"/>
</dbReference>
<dbReference type="AlphaFoldDB" id="A0A2T5B3L1"/>
<organism evidence="2 3">
    <name type="scientific">Mycoplana dimorpha</name>
    <dbReference type="NCBI Taxonomy" id="28320"/>
    <lineage>
        <taxon>Bacteria</taxon>
        <taxon>Pseudomonadati</taxon>
        <taxon>Pseudomonadota</taxon>
        <taxon>Alphaproteobacteria</taxon>
        <taxon>Hyphomicrobiales</taxon>
        <taxon>Rhizobiaceae</taxon>
        <taxon>Mycoplana</taxon>
    </lineage>
</organism>
<comment type="caution">
    <text evidence="2">The sequence shown here is derived from an EMBL/GenBank/DDBJ whole genome shotgun (WGS) entry which is preliminary data.</text>
</comment>
<feature type="transmembrane region" description="Helical" evidence="1">
    <location>
        <begin position="81"/>
        <end position="102"/>
    </location>
</feature>
<dbReference type="Pfam" id="PF04955">
    <property type="entry name" value="HupE_UreJ"/>
    <property type="match status" value="1"/>
</dbReference>
<feature type="transmembrane region" description="Helical" evidence="1">
    <location>
        <begin position="196"/>
        <end position="215"/>
    </location>
</feature>
<feature type="transmembrane region" description="Helical" evidence="1">
    <location>
        <begin position="108"/>
        <end position="125"/>
    </location>
</feature>
<dbReference type="InterPro" id="IPR007038">
    <property type="entry name" value="HupE_UreJ"/>
</dbReference>
<feature type="transmembrane region" description="Helical" evidence="1">
    <location>
        <begin position="132"/>
        <end position="149"/>
    </location>
</feature>
<gene>
    <name evidence="2" type="ORF">C7449_106245</name>
</gene>
<accession>A0A2T5B3L1</accession>
<proteinExistence type="predicted"/>
<keyword evidence="3" id="KW-1185">Reference proteome</keyword>
<keyword evidence="1" id="KW-0472">Membrane</keyword>
<evidence type="ECO:0000256" key="1">
    <source>
        <dbReference type="SAM" id="Phobius"/>
    </source>
</evidence>
<dbReference type="EMBL" id="PZZZ01000006">
    <property type="protein sequence ID" value="PTM93559.1"/>
    <property type="molecule type" value="Genomic_DNA"/>
</dbReference>
<reference evidence="2 3" key="1">
    <citation type="submission" date="2018-04" db="EMBL/GenBank/DDBJ databases">
        <title>Genomic Encyclopedia of Type Strains, Phase IV (KMG-IV): sequencing the most valuable type-strain genomes for metagenomic binning, comparative biology and taxonomic classification.</title>
        <authorList>
            <person name="Goeker M."/>
        </authorList>
    </citation>
    <scope>NUCLEOTIDE SEQUENCE [LARGE SCALE GENOMIC DNA]</scope>
    <source>
        <strain evidence="2 3">DSM 7138</strain>
    </source>
</reference>
<protein>
    <submittedName>
        <fullName evidence="2">Urease accessory protein</fullName>
    </submittedName>
</protein>
<evidence type="ECO:0000313" key="3">
    <source>
        <dbReference type="Proteomes" id="UP000241247"/>
    </source>
</evidence>
<dbReference type="Proteomes" id="UP000241247">
    <property type="component" value="Unassembled WGS sequence"/>
</dbReference>